<dbReference type="Pfam" id="PF07883">
    <property type="entry name" value="Cupin_2"/>
    <property type="match status" value="1"/>
</dbReference>
<dbReference type="Gene3D" id="2.60.120.10">
    <property type="entry name" value="Jelly Rolls"/>
    <property type="match status" value="1"/>
</dbReference>
<evidence type="ECO:0000313" key="3">
    <source>
        <dbReference type="EMBL" id="KYF80970.1"/>
    </source>
</evidence>
<gene>
    <name evidence="3" type="ORF">BE17_04225</name>
</gene>
<organism evidence="3 4">
    <name type="scientific">Sorangium cellulosum</name>
    <name type="common">Polyangium cellulosum</name>
    <dbReference type="NCBI Taxonomy" id="56"/>
    <lineage>
        <taxon>Bacteria</taxon>
        <taxon>Pseudomonadati</taxon>
        <taxon>Myxococcota</taxon>
        <taxon>Polyangia</taxon>
        <taxon>Polyangiales</taxon>
        <taxon>Polyangiaceae</taxon>
        <taxon>Sorangium</taxon>
    </lineage>
</organism>
<evidence type="ECO:0000256" key="1">
    <source>
        <dbReference type="SAM" id="MobiDB-lite"/>
    </source>
</evidence>
<dbReference type="InterPro" id="IPR011051">
    <property type="entry name" value="RmlC_Cupin_sf"/>
</dbReference>
<dbReference type="InterPro" id="IPR013096">
    <property type="entry name" value="Cupin_2"/>
</dbReference>
<dbReference type="Proteomes" id="UP000075635">
    <property type="component" value="Unassembled WGS sequence"/>
</dbReference>
<dbReference type="AlphaFoldDB" id="A0A150RLF2"/>
<sequence length="156" mass="17340">MSALSSSSAWRGTRDKMANPRQPGFDLRSTYLHLADGGDALPIEVRPTFWPELMSGNSQAEDIRRVADVGGWLVTTFHMDKDMQQWEMHPAGDEILYLLSGAGDVVLEEQGSERVVELRAGTACKVPQGAWHRLIVREPVEILAITYGKGTQHRPL</sequence>
<feature type="region of interest" description="Disordered" evidence="1">
    <location>
        <begin position="1"/>
        <end position="22"/>
    </location>
</feature>
<proteinExistence type="predicted"/>
<dbReference type="EMBL" id="JEMB01002474">
    <property type="protein sequence ID" value="KYF80970.1"/>
    <property type="molecule type" value="Genomic_DNA"/>
</dbReference>
<evidence type="ECO:0000313" key="4">
    <source>
        <dbReference type="Proteomes" id="UP000075635"/>
    </source>
</evidence>
<evidence type="ECO:0000259" key="2">
    <source>
        <dbReference type="Pfam" id="PF07883"/>
    </source>
</evidence>
<feature type="compositionally biased region" description="Polar residues" evidence="1">
    <location>
        <begin position="1"/>
        <end position="10"/>
    </location>
</feature>
<reference evidence="3 4" key="1">
    <citation type="submission" date="2014-02" db="EMBL/GenBank/DDBJ databases">
        <title>The small core and large imbalanced accessory genome model reveals a collaborative survival strategy of Sorangium cellulosum strains in nature.</title>
        <authorList>
            <person name="Han K."/>
            <person name="Peng R."/>
            <person name="Blom J."/>
            <person name="Li Y.-Z."/>
        </authorList>
    </citation>
    <scope>NUCLEOTIDE SEQUENCE [LARGE SCALE GENOMIC DNA]</scope>
    <source>
        <strain evidence="3 4">So0011-07</strain>
    </source>
</reference>
<accession>A0A150RLF2</accession>
<feature type="domain" description="Cupin type-2" evidence="2">
    <location>
        <begin position="83"/>
        <end position="145"/>
    </location>
</feature>
<comment type="caution">
    <text evidence="3">The sequence shown here is derived from an EMBL/GenBank/DDBJ whole genome shotgun (WGS) entry which is preliminary data.</text>
</comment>
<name>A0A150RLF2_SORCE</name>
<dbReference type="InterPro" id="IPR014710">
    <property type="entry name" value="RmlC-like_jellyroll"/>
</dbReference>
<protein>
    <recommendedName>
        <fullName evidence="2">Cupin type-2 domain-containing protein</fullName>
    </recommendedName>
</protein>
<dbReference type="SUPFAM" id="SSF51182">
    <property type="entry name" value="RmlC-like cupins"/>
    <property type="match status" value="1"/>
</dbReference>